<name>A0A806FNM4_BIFAN</name>
<accession>A0A806FNM4</accession>
<feature type="chain" id="PRO_5032651225" evidence="3">
    <location>
        <begin position="29"/>
        <end position="186"/>
    </location>
</feature>
<feature type="signal peptide" evidence="3">
    <location>
        <begin position="1"/>
        <end position="28"/>
    </location>
</feature>
<evidence type="ECO:0000313" key="4">
    <source>
        <dbReference type="EMBL" id="AEK30984.1"/>
    </source>
</evidence>
<proteinExistence type="predicted"/>
<dbReference type="PROSITE" id="PS51450">
    <property type="entry name" value="LRR"/>
    <property type="match status" value="2"/>
</dbReference>
<keyword evidence="3" id="KW-0732">Signal</keyword>
<dbReference type="PANTHER" id="PTHR47566:SF1">
    <property type="entry name" value="PROTEIN NUD1"/>
    <property type="match status" value="1"/>
</dbReference>
<protein>
    <submittedName>
        <fullName evidence="4">Leucine rich repeat protein</fullName>
    </submittedName>
</protein>
<evidence type="ECO:0000256" key="3">
    <source>
        <dbReference type="SAM" id="SignalP"/>
    </source>
</evidence>
<keyword evidence="1" id="KW-0433">Leucine-rich repeat</keyword>
<dbReference type="Gene3D" id="3.80.10.10">
    <property type="entry name" value="Ribonuclease Inhibitor"/>
    <property type="match status" value="1"/>
</dbReference>
<sequence>MMNTLKKMAVSAVAALAGVMMVAPTAMAANGTIPIDAAHFPDTAFRVRIAQEFDSYPKDGKLTIAERNAVTEIRGGDSYEIKFAKGIGYFPTLENLYLYNQLLTSIDLSHNAKLQNLNLSRNKLTKIDLSRNPELRDLDLSSNKLISINVSKNTKLTEFDFQSNPLLWISSIAPAVNVDIYSPFTD</sequence>
<reference evidence="4 5" key="1">
    <citation type="journal article" date="2011" name="J. Bacteriol.">
        <title>Genome Sequence of the Probiotic Strain Bifidobacterium animalis subsp. lactis CNCM I-2494.</title>
        <authorList>
            <person name="Chervaux C."/>
            <person name="Grimaldi C."/>
            <person name="Bolotin A."/>
            <person name="Quinquis B."/>
            <person name="Legrain-Raspaud S."/>
            <person name="van Hylckama Vlieg J.E."/>
            <person name="Denariaz G."/>
            <person name="Smokvina T."/>
        </authorList>
    </citation>
    <scope>NUCLEOTIDE SEQUENCE [LARGE SCALE GENOMIC DNA]</scope>
    <source>
        <strain evidence="4 5">CNCM I-2494</strain>
    </source>
</reference>
<dbReference type="InterPro" id="IPR032675">
    <property type="entry name" value="LRR_dom_sf"/>
</dbReference>
<dbReference type="PANTHER" id="PTHR47566">
    <property type="match status" value="1"/>
</dbReference>
<evidence type="ECO:0000313" key="5">
    <source>
        <dbReference type="Proteomes" id="UP000008394"/>
    </source>
</evidence>
<dbReference type="KEGG" id="bnm:BALAC2494_01229"/>
<dbReference type="GO" id="GO:0035591">
    <property type="term" value="F:signaling adaptor activity"/>
    <property type="evidence" value="ECO:0007669"/>
    <property type="project" value="TreeGrafter"/>
</dbReference>
<dbReference type="EMBL" id="CP002915">
    <property type="protein sequence ID" value="AEK30984.1"/>
    <property type="molecule type" value="Genomic_DNA"/>
</dbReference>
<dbReference type="AlphaFoldDB" id="A0A806FNM4"/>
<dbReference type="SUPFAM" id="SSF52058">
    <property type="entry name" value="L domain-like"/>
    <property type="match status" value="1"/>
</dbReference>
<dbReference type="Pfam" id="PF13516">
    <property type="entry name" value="LRR_6"/>
    <property type="match status" value="1"/>
</dbReference>
<evidence type="ECO:0000256" key="2">
    <source>
        <dbReference type="ARBA" id="ARBA00022737"/>
    </source>
</evidence>
<organism evidence="4 5">
    <name type="scientific">Bifidobacterium animalis subsp. lactis CNCM I-2494</name>
    <dbReference type="NCBI Taxonomy" id="1042403"/>
    <lineage>
        <taxon>Bacteria</taxon>
        <taxon>Bacillati</taxon>
        <taxon>Actinomycetota</taxon>
        <taxon>Actinomycetes</taxon>
        <taxon>Bifidobacteriales</taxon>
        <taxon>Bifidobacteriaceae</taxon>
        <taxon>Bifidobacterium</taxon>
    </lineage>
</organism>
<dbReference type="InterPro" id="IPR001611">
    <property type="entry name" value="Leu-rich_rpt"/>
</dbReference>
<keyword evidence="2" id="KW-0677">Repeat</keyword>
<dbReference type="Proteomes" id="UP000008394">
    <property type="component" value="Chromosome"/>
</dbReference>
<evidence type="ECO:0000256" key="1">
    <source>
        <dbReference type="ARBA" id="ARBA00022614"/>
    </source>
</evidence>
<dbReference type="InterPro" id="IPR052574">
    <property type="entry name" value="CDIRP"/>
</dbReference>
<gene>
    <name evidence="4" type="ORF">BALAC2494_01229</name>
</gene>